<dbReference type="InterPro" id="IPR043504">
    <property type="entry name" value="Peptidase_S1_PA_chymotrypsin"/>
</dbReference>
<dbReference type="AlphaFoldDB" id="A0A1B1LTR2"/>
<dbReference type="PROSITE" id="PS50240">
    <property type="entry name" value="TRYPSIN_DOM"/>
    <property type="match status" value="1"/>
</dbReference>
<evidence type="ECO:0000256" key="3">
    <source>
        <dbReference type="ARBA" id="ARBA00022825"/>
    </source>
</evidence>
<feature type="chain" id="PRO_5008526433" evidence="5">
    <location>
        <begin position="23"/>
        <end position="247"/>
    </location>
</feature>
<keyword evidence="1 7" id="KW-0645">Protease</keyword>
<dbReference type="SUPFAM" id="SSF50494">
    <property type="entry name" value="Trypsin-like serine proteases"/>
    <property type="match status" value="1"/>
</dbReference>
<gene>
    <name evidence="7" type="primary">CTLP2</name>
</gene>
<keyword evidence="5" id="KW-0732">Signal</keyword>
<dbReference type="SMART" id="SM00020">
    <property type="entry name" value="Tryp_SPc"/>
    <property type="match status" value="1"/>
</dbReference>
<protein>
    <submittedName>
        <fullName evidence="7">Chymotrypsin-like serine protease 2</fullName>
    </submittedName>
</protein>
<dbReference type="GO" id="GO:0006508">
    <property type="term" value="P:proteolysis"/>
    <property type="evidence" value="ECO:0007669"/>
    <property type="project" value="UniProtKB-KW"/>
</dbReference>
<sequence>MAFGLAWTLVLLAAISCPAINAHGTQVAVSEIPSIAQVEVRVGTVWIQQCAGVVLTSVHVLAPASCFYGALYISANRRFRAGSDKRGDGGSIVEMSHEVNHPNYGVRGSDSNISVVRLFSALTLGGNIQQGQILAQGVSLPAGLPAILYGWGTTAQGASPSDSNLYRSSLVLTPPCASSFPNQIVTDNMICAGLPSGSLSYDARDLGAPIVYDNIVIGIVSFGEASGNQVVAASISSFTNWIVANAV</sequence>
<evidence type="ECO:0000313" key="7">
    <source>
        <dbReference type="EMBL" id="ANS56507.1"/>
    </source>
</evidence>
<evidence type="ECO:0000256" key="5">
    <source>
        <dbReference type="SAM" id="SignalP"/>
    </source>
</evidence>
<dbReference type="InterPro" id="IPR009003">
    <property type="entry name" value="Peptidase_S1_PA"/>
</dbReference>
<name>A0A1B1LTR2_ANTYA</name>
<proteinExistence type="evidence at transcript level"/>
<dbReference type="GO" id="GO:0004252">
    <property type="term" value="F:serine-type endopeptidase activity"/>
    <property type="evidence" value="ECO:0007669"/>
    <property type="project" value="InterPro"/>
</dbReference>
<dbReference type="InterPro" id="IPR050430">
    <property type="entry name" value="Peptidase_S1"/>
</dbReference>
<dbReference type="PANTHER" id="PTHR24276:SF91">
    <property type="entry name" value="AT26814P-RELATED"/>
    <property type="match status" value="1"/>
</dbReference>
<dbReference type="InterPro" id="IPR001254">
    <property type="entry name" value="Trypsin_dom"/>
</dbReference>
<organism evidence="7">
    <name type="scientific">Antheraea yamamai</name>
    <name type="common">Japanese oak silkmoth</name>
    <dbReference type="NCBI Taxonomy" id="7121"/>
    <lineage>
        <taxon>Eukaryota</taxon>
        <taxon>Metazoa</taxon>
        <taxon>Ecdysozoa</taxon>
        <taxon>Arthropoda</taxon>
        <taxon>Hexapoda</taxon>
        <taxon>Insecta</taxon>
        <taxon>Pterygota</taxon>
        <taxon>Neoptera</taxon>
        <taxon>Endopterygota</taxon>
        <taxon>Lepidoptera</taxon>
        <taxon>Glossata</taxon>
        <taxon>Ditrysia</taxon>
        <taxon>Bombycoidea</taxon>
        <taxon>Saturniidae</taxon>
        <taxon>Saturniinae</taxon>
        <taxon>Saturniini</taxon>
        <taxon>Antheraea</taxon>
    </lineage>
</organism>
<keyword evidence="3" id="KW-0720">Serine protease</keyword>
<dbReference type="EMBL" id="KX380991">
    <property type="protein sequence ID" value="ANS56507.1"/>
    <property type="molecule type" value="mRNA"/>
</dbReference>
<feature type="signal peptide" evidence="5">
    <location>
        <begin position="1"/>
        <end position="22"/>
    </location>
</feature>
<evidence type="ECO:0000256" key="4">
    <source>
        <dbReference type="ARBA" id="ARBA00023157"/>
    </source>
</evidence>
<feature type="domain" description="Peptidase S1" evidence="6">
    <location>
        <begin position="21"/>
        <end position="247"/>
    </location>
</feature>
<reference evidence="7" key="1">
    <citation type="submission" date="2016-06" db="EMBL/GenBank/DDBJ databases">
        <title>Characterization and expression analysis of six cymotrysin-like serine protease From Antheraea yamamai.</title>
        <authorList>
            <person name="Kim S.-R."/>
            <person name="Choi K.-H."/>
            <person name="Kim K.-Y."/>
        </authorList>
    </citation>
    <scope>NUCLEOTIDE SEQUENCE</scope>
</reference>
<dbReference type="Pfam" id="PF00089">
    <property type="entry name" value="Trypsin"/>
    <property type="match status" value="1"/>
</dbReference>
<dbReference type="Gene3D" id="2.40.10.10">
    <property type="entry name" value="Trypsin-like serine proteases"/>
    <property type="match status" value="1"/>
</dbReference>
<evidence type="ECO:0000259" key="6">
    <source>
        <dbReference type="PROSITE" id="PS50240"/>
    </source>
</evidence>
<keyword evidence="2" id="KW-0378">Hydrolase</keyword>
<evidence type="ECO:0000256" key="1">
    <source>
        <dbReference type="ARBA" id="ARBA00022670"/>
    </source>
</evidence>
<evidence type="ECO:0000256" key="2">
    <source>
        <dbReference type="ARBA" id="ARBA00022801"/>
    </source>
</evidence>
<accession>A0A1B1LTR2</accession>
<keyword evidence="4" id="KW-1015">Disulfide bond</keyword>
<dbReference type="PANTHER" id="PTHR24276">
    <property type="entry name" value="POLYSERASE-RELATED"/>
    <property type="match status" value="1"/>
</dbReference>